<keyword evidence="1" id="KW-0732">Signal</keyword>
<proteinExistence type="predicted"/>
<sequence>MILASHLAAPVRAGLAATLALASAMPAGAATAYACVFPSECILGKPCETGRDLAARLDSDGGGWSFGAAGMDPVRFQEIAPGGVGSLHLVSSGIDPDADAAALLTITEDGTALLTVQGDFPSPSAVTHVGSCTEEEV</sequence>
<accession>A0A4R5V0V1</accession>
<protein>
    <submittedName>
        <fullName evidence="2">Uncharacterized protein</fullName>
    </submittedName>
</protein>
<dbReference type="AlphaFoldDB" id="A0A4R5V0V1"/>
<feature type="chain" id="PRO_5020295957" evidence="1">
    <location>
        <begin position="30"/>
        <end position="137"/>
    </location>
</feature>
<comment type="caution">
    <text evidence="2">The sequence shown here is derived from an EMBL/GenBank/DDBJ whole genome shotgun (WGS) entry which is preliminary data.</text>
</comment>
<evidence type="ECO:0000256" key="1">
    <source>
        <dbReference type="SAM" id="SignalP"/>
    </source>
</evidence>
<evidence type="ECO:0000313" key="3">
    <source>
        <dbReference type="Proteomes" id="UP000295301"/>
    </source>
</evidence>
<dbReference type="Proteomes" id="UP000295301">
    <property type="component" value="Unassembled WGS sequence"/>
</dbReference>
<name>A0A4R5V0V1_9RHOB</name>
<dbReference type="OrthoDB" id="9948475at2"/>
<feature type="signal peptide" evidence="1">
    <location>
        <begin position="1"/>
        <end position="29"/>
    </location>
</feature>
<organism evidence="2 3">
    <name type="scientific">Antarcticimicrobium luteum</name>
    <dbReference type="NCBI Taxonomy" id="2547397"/>
    <lineage>
        <taxon>Bacteria</taxon>
        <taxon>Pseudomonadati</taxon>
        <taxon>Pseudomonadota</taxon>
        <taxon>Alphaproteobacteria</taxon>
        <taxon>Rhodobacterales</taxon>
        <taxon>Paracoccaceae</taxon>
        <taxon>Antarcticimicrobium</taxon>
    </lineage>
</organism>
<evidence type="ECO:0000313" key="2">
    <source>
        <dbReference type="EMBL" id="TDK45075.1"/>
    </source>
</evidence>
<gene>
    <name evidence="2" type="ORF">E1832_14480</name>
</gene>
<dbReference type="EMBL" id="SMUV01000069">
    <property type="protein sequence ID" value="TDK45075.1"/>
    <property type="molecule type" value="Genomic_DNA"/>
</dbReference>
<dbReference type="RefSeq" id="WP_133360479.1">
    <property type="nucleotide sequence ID" value="NZ_SMUV01000069.1"/>
</dbReference>
<keyword evidence="3" id="KW-1185">Reference proteome</keyword>
<reference evidence="2 3" key="1">
    <citation type="submission" date="2019-03" db="EMBL/GenBank/DDBJ databases">
        <title>Ruegeria lutea sp. nov., a novel strain, isolated from marine sediment, the Masan Bay, South Korea.</title>
        <authorList>
            <person name="Kim J."/>
            <person name="Kim D.-Y."/>
            <person name="Lee S.-S."/>
        </authorList>
    </citation>
    <scope>NUCLEOTIDE SEQUENCE [LARGE SCALE GENOMIC DNA]</scope>
    <source>
        <strain evidence="2 3">318-1</strain>
    </source>
</reference>